<protein>
    <submittedName>
        <fullName evidence="3">NADPH-dependent oxidoreductase</fullName>
    </submittedName>
</protein>
<dbReference type="GO" id="GO:0010181">
    <property type="term" value="F:FMN binding"/>
    <property type="evidence" value="ECO:0007669"/>
    <property type="project" value="TreeGrafter"/>
</dbReference>
<keyword evidence="4" id="KW-1185">Reference proteome</keyword>
<feature type="region of interest" description="Disordered" evidence="1">
    <location>
        <begin position="1"/>
        <end position="25"/>
    </location>
</feature>
<dbReference type="GO" id="GO:0005829">
    <property type="term" value="C:cytosol"/>
    <property type="evidence" value="ECO:0007669"/>
    <property type="project" value="TreeGrafter"/>
</dbReference>
<accession>A0A345XZ27</accession>
<dbReference type="KEGG" id="sarm:DVA86_34560"/>
<dbReference type="InterPro" id="IPR029039">
    <property type="entry name" value="Flavoprotein-like_sf"/>
</dbReference>
<dbReference type="SUPFAM" id="SSF52218">
    <property type="entry name" value="Flavoproteins"/>
    <property type="match status" value="1"/>
</dbReference>
<evidence type="ECO:0000313" key="4">
    <source>
        <dbReference type="Proteomes" id="UP000254425"/>
    </source>
</evidence>
<dbReference type="Pfam" id="PF03358">
    <property type="entry name" value="FMN_red"/>
    <property type="match status" value="1"/>
</dbReference>
<dbReference type="PANTHER" id="PTHR30543:SF21">
    <property type="entry name" value="NAD(P)H-DEPENDENT FMN REDUCTASE LOT6"/>
    <property type="match status" value="1"/>
</dbReference>
<dbReference type="PANTHER" id="PTHR30543">
    <property type="entry name" value="CHROMATE REDUCTASE"/>
    <property type="match status" value="1"/>
</dbReference>
<dbReference type="EMBL" id="CP031320">
    <property type="protein sequence ID" value="AXK36893.1"/>
    <property type="molecule type" value="Genomic_DNA"/>
</dbReference>
<evidence type="ECO:0000313" key="3">
    <source>
        <dbReference type="EMBL" id="AXK36893.1"/>
    </source>
</evidence>
<dbReference type="InterPro" id="IPR005025">
    <property type="entry name" value="FMN_Rdtase-like_dom"/>
</dbReference>
<dbReference type="GO" id="GO:0016491">
    <property type="term" value="F:oxidoreductase activity"/>
    <property type="evidence" value="ECO:0007669"/>
    <property type="project" value="InterPro"/>
</dbReference>
<feature type="compositionally biased region" description="Low complexity" evidence="1">
    <location>
        <begin position="7"/>
        <end position="25"/>
    </location>
</feature>
<dbReference type="Gene3D" id="3.40.50.360">
    <property type="match status" value="1"/>
</dbReference>
<organism evidence="3 4">
    <name type="scientific">Streptomyces armeniacus</name>
    <dbReference type="NCBI Taxonomy" id="83291"/>
    <lineage>
        <taxon>Bacteria</taxon>
        <taxon>Bacillati</taxon>
        <taxon>Actinomycetota</taxon>
        <taxon>Actinomycetes</taxon>
        <taxon>Kitasatosporales</taxon>
        <taxon>Streptomycetaceae</taxon>
        <taxon>Streptomyces</taxon>
    </lineage>
</organism>
<sequence>MPHTPGAQEPQQAPAQAERQPQAQAPDALRVAVIVGSTREGRVGDAVGGWFAKRARQRTDLEIRLVDLADFSFPERYPERASPDMAAFCGEVGRAEGFVVVTPEYNRSFPASLKQAIDFAYDEWHAKPVAFVSYGCRSAGLYAVEALRSIFTELHTVTVRDGVSFDLLGGCPGEPGRPGEDAEERAVASMLDQLVWWGLALREARAARPYVT</sequence>
<evidence type="ECO:0000259" key="2">
    <source>
        <dbReference type="Pfam" id="PF03358"/>
    </source>
</evidence>
<reference evidence="3 4" key="1">
    <citation type="submission" date="2018-07" db="EMBL/GenBank/DDBJ databases">
        <title>Draft genome of the type strain Streptomyces armeniacus ATCC 15676.</title>
        <authorList>
            <person name="Labana P."/>
            <person name="Gosse J.T."/>
            <person name="Boddy C.N."/>
        </authorList>
    </citation>
    <scope>NUCLEOTIDE SEQUENCE [LARGE SCALE GENOMIC DNA]</scope>
    <source>
        <strain evidence="3 4">ATCC 15676</strain>
    </source>
</reference>
<dbReference type="AlphaFoldDB" id="A0A345XZ27"/>
<dbReference type="Proteomes" id="UP000254425">
    <property type="component" value="Chromosome"/>
</dbReference>
<feature type="domain" description="NADPH-dependent FMN reductase-like" evidence="2">
    <location>
        <begin position="30"/>
        <end position="163"/>
    </location>
</feature>
<name>A0A345XZ27_9ACTN</name>
<proteinExistence type="predicted"/>
<evidence type="ECO:0000256" key="1">
    <source>
        <dbReference type="SAM" id="MobiDB-lite"/>
    </source>
</evidence>
<dbReference type="RefSeq" id="WP_208884128.1">
    <property type="nucleotide sequence ID" value="NZ_CP031320.1"/>
</dbReference>
<gene>
    <name evidence="3" type="ORF">DVA86_34560</name>
</gene>
<dbReference type="InterPro" id="IPR050712">
    <property type="entry name" value="NAD(P)H-dep_reductase"/>
</dbReference>